<evidence type="ECO:0000256" key="1">
    <source>
        <dbReference type="SAM" id="MobiDB-lite"/>
    </source>
</evidence>
<feature type="compositionally biased region" description="Low complexity" evidence="1">
    <location>
        <begin position="175"/>
        <end position="186"/>
    </location>
</feature>
<name>A0A9P6E8M5_9AGAR</name>
<feature type="region of interest" description="Disordered" evidence="1">
    <location>
        <begin position="135"/>
        <end position="186"/>
    </location>
</feature>
<keyword evidence="3" id="KW-1185">Reference proteome</keyword>
<accession>A0A9P6E8M5</accession>
<dbReference type="EMBL" id="MU157897">
    <property type="protein sequence ID" value="KAF9524519.1"/>
    <property type="molecule type" value="Genomic_DNA"/>
</dbReference>
<reference evidence="2" key="1">
    <citation type="submission" date="2020-11" db="EMBL/GenBank/DDBJ databases">
        <authorList>
            <consortium name="DOE Joint Genome Institute"/>
            <person name="Ahrendt S."/>
            <person name="Riley R."/>
            <person name="Andreopoulos W."/>
            <person name="Labutti K."/>
            <person name="Pangilinan J."/>
            <person name="Ruiz-Duenas F.J."/>
            <person name="Barrasa J.M."/>
            <person name="Sanchez-Garcia M."/>
            <person name="Camarero S."/>
            <person name="Miyauchi S."/>
            <person name="Serrano A."/>
            <person name="Linde D."/>
            <person name="Babiker R."/>
            <person name="Drula E."/>
            <person name="Ayuso-Fernandez I."/>
            <person name="Pacheco R."/>
            <person name="Padilla G."/>
            <person name="Ferreira P."/>
            <person name="Barriuso J."/>
            <person name="Kellner H."/>
            <person name="Castanera R."/>
            <person name="Alfaro M."/>
            <person name="Ramirez L."/>
            <person name="Pisabarro A.G."/>
            <person name="Kuo A."/>
            <person name="Tritt A."/>
            <person name="Lipzen A."/>
            <person name="He G."/>
            <person name="Yan M."/>
            <person name="Ng V."/>
            <person name="Cullen D."/>
            <person name="Martin F."/>
            <person name="Rosso M.-N."/>
            <person name="Henrissat B."/>
            <person name="Hibbett D."/>
            <person name="Martinez A.T."/>
            <person name="Grigoriev I.V."/>
        </authorList>
    </citation>
    <scope>NUCLEOTIDE SEQUENCE</scope>
    <source>
        <strain evidence="2">CBS 506.95</strain>
    </source>
</reference>
<sequence length="186" mass="21339">MIPPPNLYSGQTQTLHIHCTARQSPNPIFCSLSYSHEPIRGPHPSMRWIGLTGHPRRNSMYEPRVLQSYGSLRSALRLSCELLEVVTDHRRRHRSVSAFAVRELRRNGQCHGLVYRIYLSALHFCIHPPPVPTHHRSLMKTYPRSRSKRAQGTTLLPRSRTISSFSHPRRSHLISPSSNHQHPSSP</sequence>
<dbReference type="Proteomes" id="UP000807306">
    <property type="component" value="Unassembled WGS sequence"/>
</dbReference>
<feature type="compositionally biased region" description="Polar residues" evidence="1">
    <location>
        <begin position="150"/>
        <end position="166"/>
    </location>
</feature>
<evidence type="ECO:0000313" key="3">
    <source>
        <dbReference type="Proteomes" id="UP000807306"/>
    </source>
</evidence>
<dbReference type="AlphaFoldDB" id="A0A9P6E8M5"/>
<organism evidence="2 3">
    <name type="scientific">Crepidotus variabilis</name>
    <dbReference type="NCBI Taxonomy" id="179855"/>
    <lineage>
        <taxon>Eukaryota</taxon>
        <taxon>Fungi</taxon>
        <taxon>Dikarya</taxon>
        <taxon>Basidiomycota</taxon>
        <taxon>Agaricomycotina</taxon>
        <taxon>Agaricomycetes</taxon>
        <taxon>Agaricomycetidae</taxon>
        <taxon>Agaricales</taxon>
        <taxon>Agaricineae</taxon>
        <taxon>Crepidotaceae</taxon>
        <taxon>Crepidotus</taxon>
    </lineage>
</organism>
<comment type="caution">
    <text evidence="2">The sequence shown here is derived from an EMBL/GenBank/DDBJ whole genome shotgun (WGS) entry which is preliminary data.</text>
</comment>
<feature type="compositionally biased region" description="Basic residues" evidence="1">
    <location>
        <begin position="135"/>
        <end position="149"/>
    </location>
</feature>
<evidence type="ECO:0000313" key="2">
    <source>
        <dbReference type="EMBL" id="KAF9524519.1"/>
    </source>
</evidence>
<proteinExistence type="predicted"/>
<gene>
    <name evidence="2" type="ORF">CPB83DRAFT_605243</name>
</gene>
<protein>
    <submittedName>
        <fullName evidence="2">Uncharacterized protein</fullName>
    </submittedName>
</protein>